<dbReference type="EMBL" id="AWQQ01000024">
    <property type="protein sequence ID" value="PHJ39350.1"/>
    <property type="molecule type" value="Genomic_DNA"/>
</dbReference>
<gene>
    <name evidence="1" type="ORF">P378_03900</name>
</gene>
<sequence length="47" mass="5743">MWGFLTFCLLKVFYFFQWEVVRMDDPYPRLLKKYSSFILTLVTAVTK</sequence>
<accession>A0A2C6LL76</accession>
<proteinExistence type="predicted"/>
<protein>
    <submittedName>
        <fullName evidence="1">Uncharacterized protein</fullName>
    </submittedName>
</protein>
<dbReference type="AlphaFoldDB" id="A0A2C6LL76"/>
<comment type="caution">
    <text evidence="1">The sequence shown here is derived from an EMBL/GenBank/DDBJ whole genome shotgun (WGS) entry which is preliminary data.</text>
</comment>
<organism evidence="1 2">
    <name type="scientific">Desulforamulus profundi</name>
    <dbReference type="NCBI Taxonomy" id="1383067"/>
    <lineage>
        <taxon>Bacteria</taxon>
        <taxon>Bacillati</taxon>
        <taxon>Bacillota</taxon>
        <taxon>Clostridia</taxon>
        <taxon>Eubacteriales</taxon>
        <taxon>Peptococcaceae</taxon>
        <taxon>Desulforamulus</taxon>
    </lineage>
</organism>
<reference evidence="1 2" key="1">
    <citation type="submission" date="2013-09" db="EMBL/GenBank/DDBJ databases">
        <title>Biodegradation of hydrocarbons in the deep terrestrial subsurface : characterization of a microbial consortium composed of two Desulfotomaculum species originating from a deep geological formation.</title>
        <authorList>
            <person name="Aullo T."/>
            <person name="Berlendis S."/>
            <person name="Lascourreges J.-F."/>
            <person name="Dessort D."/>
            <person name="Saint-Laurent S."/>
            <person name="Schraauwers B."/>
            <person name="Mas J."/>
            <person name="Magot M."/>
            <person name="Ranchou-Peyruse A."/>
        </authorList>
    </citation>
    <scope>NUCLEOTIDE SEQUENCE [LARGE SCALE GENOMIC DNA]</scope>
    <source>
        <strain evidence="1 2">Bs107</strain>
    </source>
</reference>
<evidence type="ECO:0000313" key="2">
    <source>
        <dbReference type="Proteomes" id="UP000222564"/>
    </source>
</evidence>
<evidence type="ECO:0000313" key="1">
    <source>
        <dbReference type="EMBL" id="PHJ39350.1"/>
    </source>
</evidence>
<dbReference type="Proteomes" id="UP000222564">
    <property type="component" value="Unassembled WGS sequence"/>
</dbReference>
<keyword evidence="2" id="KW-1185">Reference proteome</keyword>
<name>A0A2C6LL76_9FIRM</name>